<dbReference type="InterPro" id="IPR046253">
    <property type="entry name" value="DUF6286"/>
</dbReference>
<dbReference type="RefSeq" id="WP_262842503.1">
    <property type="nucleotide sequence ID" value="NZ_JANZYP010000011.1"/>
</dbReference>
<gene>
    <name evidence="4" type="ORF">ACFO8L_11890</name>
</gene>
<evidence type="ECO:0000313" key="5">
    <source>
        <dbReference type="Proteomes" id="UP001595891"/>
    </source>
</evidence>
<feature type="transmembrane region" description="Helical" evidence="2">
    <location>
        <begin position="141"/>
        <end position="161"/>
    </location>
</feature>
<dbReference type="Proteomes" id="UP001595891">
    <property type="component" value="Unassembled WGS sequence"/>
</dbReference>
<accession>A0ABV9EBI8</accession>
<organism evidence="4 5">
    <name type="scientific">Sphaerisporangium corydalis</name>
    <dbReference type="NCBI Taxonomy" id="1441875"/>
    <lineage>
        <taxon>Bacteria</taxon>
        <taxon>Bacillati</taxon>
        <taxon>Actinomycetota</taxon>
        <taxon>Actinomycetes</taxon>
        <taxon>Streptosporangiales</taxon>
        <taxon>Streptosporangiaceae</taxon>
        <taxon>Sphaerisporangium</taxon>
    </lineage>
</organism>
<comment type="caution">
    <text evidence="4">The sequence shown here is derived from an EMBL/GenBank/DDBJ whole genome shotgun (WGS) entry which is preliminary data.</text>
</comment>
<keyword evidence="5" id="KW-1185">Reference proteome</keyword>
<keyword evidence="2" id="KW-1133">Transmembrane helix</keyword>
<dbReference type="EMBL" id="JBHSFN010000006">
    <property type="protein sequence ID" value="MFC4586782.1"/>
    <property type="molecule type" value="Genomic_DNA"/>
</dbReference>
<proteinExistence type="predicted"/>
<evidence type="ECO:0000313" key="4">
    <source>
        <dbReference type="EMBL" id="MFC4586782.1"/>
    </source>
</evidence>
<evidence type="ECO:0000259" key="3">
    <source>
        <dbReference type="Pfam" id="PF19803"/>
    </source>
</evidence>
<evidence type="ECO:0000256" key="1">
    <source>
        <dbReference type="SAM" id="MobiDB-lite"/>
    </source>
</evidence>
<name>A0ABV9EBI8_9ACTN</name>
<evidence type="ECO:0000256" key="2">
    <source>
        <dbReference type="SAM" id="Phobius"/>
    </source>
</evidence>
<protein>
    <submittedName>
        <fullName evidence="4">DUF6286 domain-containing protein</fullName>
    </submittedName>
</protein>
<dbReference type="Pfam" id="PF19803">
    <property type="entry name" value="DUF6286"/>
    <property type="match status" value="1"/>
</dbReference>
<feature type="domain" description="DUF6286" evidence="3">
    <location>
        <begin position="151"/>
        <end position="255"/>
    </location>
</feature>
<feature type="transmembrane region" description="Helical" evidence="2">
    <location>
        <begin position="96"/>
        <end position="117"/>
    </location>
</feature>
<keyword evidence="2" id="KW-0812">Transmembrane</keyword>
<keyword evidence="2" id="KW-0472">Membrane</keyword>
<feature type="region of interest" description="Disordered" evidence="1">
    <location>
        <begin position="1"/>
        <end position="86"/>
    </location>
</feature>
<reference evidence="5" key="1">
    <citation type="journal article" date="2019" name="Int. J. Syst. Evol. Microbiol.">
        <title>The Global Catalogue of Microorganisms (GCM) 10K type strain sequencing project: providing services to taxonomists for standard genome sequencing and annotation.</title>
        <authorList>
            <consortium name="The Broad Institute Genomics Platform"/>
            <consortium name="The Broad Institute Genome Sequencing Center for Infectious Disease"/>
            <person name="Wu L."/>
            <person name="Ma J."/>
        </authorList>
    </citation>
    <scope>NUCLEOTIDE SEQUENCE [LARGE SCALE GENOMIC DNA]</scope>
    <source>
        <strain evidence="5">CCUG 49560</strain>
    </source>
</reference>
<sequence length="259" mass="27681">MTTPDPYSGYPLDPDEGPPTRDLSPPGGGPLVGEPRERKAAPEPRERKAGREPRERKAGRRVADAKAQVRAATVGGPGRRAAAGEFRPRRTAAATVTALLLAAAALVTVVAAVAAMWRGRSHVPPLTWLTPLGRTHWNDPAAITTAAVVCLLGLLLLALALTPGRARVLALASEDQQTVTGITRSGLSRHLASVAARVDGVSRARVRFRGDSVQVNAATPLREVGELPGQVIRAVTARLEELRPLRPMRVRVHVRQREE</sequence>
<feature type="compositionally biased region" description="Basic and acidic residues" evidence="1">
    <location>
        <begin position="34"/>
        <end position="64"/>
    </location>
</feature>